<organism evidence="1 2">
    <name type="scientific">Candidatus Omnitrophus magneticus</name>
    <dbReference type="NCBI Taxonomy" id="1609969"/>
    <lineage>
        <taxon>Bacteria</taxon>
        <taxon>Pseudomonadati</taxon>
        <taxon>Candidatus Omnitrophota</taxon>
        <taxon>Candidatus Omnitrophus</taxon>
    </lineage>
</organism>
<keyword evidence="2" id="KW-1185">Reference proteome</keyword>
<dbReference type="Gene3D" id="3.30.40.220">
    <property type="match status" value="1"/>
</dbReference>
<name>A0A0F0CSL0_9BACT</name>
<accession>A0A0F0CSL0</accession>
<gene>
    <name evidence="1" type="ORF">OMAG_001143</name>
</gene>
<comment type="caution">
    <text evidence="1">The sequence shown here is derived from an EMBL/GenBank/DDBJ whole genome shotgun (WGS) entry which is preliminary data.</text>
</comment>
<dbReference type="AlphaFoldDB" id="A0A0F0CSL0"/>
<evidence type="ECO:0000313" key="2">
    <source>
        <dbReference type="Proteomes" id="UP000033428"/>
    </source>
</evidence>
<reference evidence="1 2" key="1">
    <citation type="submission" date="2015-02" db="EMBL/GenBank/DDBJ databases">
        <title>Single-cell genomics of uncultivated deep-branching MTB reveals a conserved set of magnetosome genes.</title>
        <authorList>
            <person name="Kolinko S."/>
            <person name="Richter M."/>
            <person name="Glockner F.O."/>
            <person name="Brachmann A."/>
            <person name="Schuler D."/>
        </authorList>
    </citation>
    <scope>NUCLEOTIDE SEQUENCE [LARGE SCALE GENOMIC DNA]</scope>
    <source>
        <strain evidence="1">SKK-01</strain>
    </source>
</reference>
<protein>
    <submittedName>
        <fullName evidence="1">Uncharacterized protein</fullName>
    </submittedName>
</protein>
<evidence type="ECO:0000313" key="1">
    <source>
        <dbReference type="EMBL" id="KJJ85004.1"/>
    </source>
</evidence>
<dbReference type="EMBL" id="JYNY01000231">
    <property type="protein sequence ID" value="KJJ85004.1"/>
    <property type="molecule type" value="Genomic_DNA"/>
</dbReference>
<dbReference type="Proteomes" id="UP000033428">
    <property type="component" value="Unassembled WGS sequence"/>
</dbReference>
<proteinExistence type="predicted"/>
<sequence length="288" mass="33356">MTQVVDTGRKKCRGCHEIKLVGEFYRESANVAGYQNKCKACQNALLSKYRIKIRDMVQKPVIAVRKCCDCDVIKPVGDFFKDRYDKYGYQKRCKVCSRVKTLIFKGRHPDYWVDHGKRKYAAIEDKKAFNKNRYACNRESYLRRIDRERSTARGRLYGILLSAKHRAAKKKLPADIDLKWLLKKYQDQAGRCGVTKLPLLFEKNPTGKQGYTPYAPSLHRVNPEKGYTKDNVMLVSVIANLGMNRFGEDAFRIMCEEFYENTHQVAVLSSARFGNRLILKKGSLEKDQ</sequence>